<comment type="caution">
    <text evidence="1">The sequence shown here is derived from an EMBL/GenBank/DDBJ whole genome shotgun (WGS) entry which is preliminary data.</text>
</comment>
<proteinExistence type="predicted"/>
<reference evidence="1" key="1">
    <citation type="submission" date="2021-02" db="EMBL/GenBank/DDBJ databases">
        <authorList>
            <person name="Nowell W R."/>
        </authorList>
    </citation>
    <scope>NUCLEOTIDE SEQUENCE</scope>
</reference>
<dbReference type="Proteomes" id="UP000681722">
    <property type="component" value="Unassembled WGS sequence"/>
</dbReference>
<keyword evidence="3" id="KW-1185">Reference proteome</keyword>
<name>A0A815I9X0_9BILA</name>
<dbReference type="AlphaFoldDB" id="A0A815I9X0"/>
<feature type="non-terminal residue" evidence="1">
    <location>
        <position position="1"/>
    </location>
</feature>
<gene>
    <name evidence="1" type="ORF">GPM918_LOCUS31470</name>
    <name evidence="2" type="ORF">SRO942_LOCUS32114</name>
</gene>
<evidence type="ECO:0000313" key="3">
    <source>
        <dbReference type="Proteomes" id="UP000663829"/>
    </source>
</evidence>
<sequence length="56" mass="6605">LIRKGGIKYKKFMEQIENEAIFDRSSVKLCQLLENMDVDTSKTTQNDSKDLYKKVY</sequence>
<dbReference type="EMBL" id="CAJOBC010071083">
    <property type="protein sequence ID" value="CAF4242844.1"/>
    <property type="molecule type" value="Genomic_DNA"/>
</dbReference>
<accession>A0A815I9X0</accession>
<dbReference type="Proteomes" id="UP000663829">
    <property type="component" value="Unassembled WGS sequence"/>
</dbReference>
<evidence type="ECO:0000313" key="2">
    <source>
        <dbReference type="EMBL" id="CAF4242844.1"/>
    </source>
</evidence>
<dbReference type="EMBL" id="CAJNOQ010015510">
    <property type="protein sequence ID" value="CAF1362860.1"/>
    <property type="molecule type" value="Genomic_DNA"/>
</dbReference>
<evidence type="ECO:0000313" key="1">
    <source>
        <dbReference type="EMBL" id="CAF1362860.1"/>
    </source>
</evidence>
<organism evidence="1 3">
    <name type="scientific">Didymodactylos carnosus</name>
    <dbReference type="NCBI Taxonomy" id="1234261"/>
    <lineage>
        <taxon>Eukaryota</taxon>
        <taxon>Metazoa</taxon>
        <taxon>Spiralia</taxon>
        <taxon>Gnathifera</taxon>
        <taxon>Rotifera</taxon>
        <taxon>Eurotatoria</taxon>
        <taxon>Bdelloidea</taxon>
        <taxon>Philodinida</taxon>
        <taxon>Philodinidae</taxon>
        <taxon>Didymodactylos</taxon>
    </lineage>
</organism>
<protein>
    <submittedName>
        <fullName evidence="1">Uncharacterized protein</fullName>
    </submittedName>
</protein>